<evidence type="ECO:0000256" key="6">
    <source>
        <dbReference type="ARBA" id="ARBA00023136"/>
    </source>
</evidence>
<organism evidence="9 10">
    <name type="scientific">Qiania dongpingensis</name>
    <dbReference type="NCBI Taxonomy" id="2763669"/>
    <lineage>
        <taxon>Bacteria</taxon>
        <taxon>Bacillati</taxon>
        <taxon>Bacillota</taxon>
        <taxon>Clostridia</taxon>
        <taxon>Lachnospirales</taxon>
        <taxon>Lachnospiraceae</taxon>
        <taxon>Qiania</taxon>
    </lineage>
</organism>
<evidence type="ECO:0000256" key="4">
    <source>
        <dbReference type="ARBA" id="ARBA00022692"/>
    </source>
</evidence>
<dbReference type="Proteomes" id="UP000515823">
    <property type="component" value="Chromosome"/>
</dbReference>
<dbReference type="RefSeq" id="WP_249303071.1">
    <property type="nucleotide sequence ID" value="NZ_CP060634.1"/>
</dbReference>
<dbReference type="PANTHER" id="PTHR43386">
    <property type="entry name" value="OLIGOPEPTIDE TRANSPORT SYSTEM PERMEASE PROTEIN APPC"/>
    <property type="match status" value="1"/>
</dbReference>
<accession>A0A7G9G4S5</accession>
<proteinExistence type="inferred from homology"/>
<evidence type="ECO:0000259" key="8">
    <source>
        <dbReference type="PROSITE" id="PS50928"/>
    </source>
</evidence>
<dbReference type="AlphaFoldDB" id="A0A7G9G4S5"/>
<feature type="domain" description="ABC transmembrane type-1" evidence="8">
    <location>
        <begin position="73"/>
        <end position="262"/>
    </location>
</feature>
<evidence type="ECO:0000256" key="5">
    <source>
        <dbReference type="ARBA" id="ARBA00022989"/>
    </source>
</evidence>
<dbReference type="PANTHER" id="PTHR43386:SF1">
    <property type="entry name" value="D,D-DIPEPTIDE TRANSPORT SYSTEM PERMEASE PROTEIN DDPC-RELATED"/>
    <property type="match status" value="1"/>
</dbReference>
<sequence length="279" mass="29975">MIRKGHWYVDGVTMLALTLMGIILLGSVFAPLLARYSPTAINMEESLQGISPAHPLGTDYLGRDLLSRVLYGGRVSVLTAVAATALSMLLGMAVGILAGYFGGVADAVITCLTSIFQGLPGTSMMIAVSAIMGPGVQSLLAALVINSWAGFSRIVRENVLSLREQTYVEGARCLGAGRFHIIIRYIIPNMLPDVIVLFTTRIGGAVLSIAALSFLGLGIQPPTPDWGMMISEARTYFRTSPMLIIAPGACIIFLSFGINYLGEMFRNHFDIKSQTIRQD</sequence>
<dbReference type="GO" id="GO:0005886">
    <property type="term" value="C:plasma membrane"/>
    <property type="evidence" value="ECO:0007669"/>
    <property type="project" value="UniProtKB-SubCell"/>
</dbReference>
<comment type="similarity">
    <text evidence="7">Belongs to the binding-protein-dependent transport system permease family.</text>
</comment>
<gene>
    <name evidence="9" type="ORF">H9Q78_01135</name>
</gene>
<protein>
    <submittedName>
        <fullName evidence="9">ABC transporter permease</fullName>
    </submittedName>
</protein>
<feature type="transmembrane region" description="Helical" evidence="7">
    <location>
        <begin position="97"/>
        <end position="119"/>
    </location>
</feature>
<dbReference type="Gene3D" id="1.10.3720.10">
    <property type="entry name" value="MetI-like"/>
    <property type="match status" value="1"/>
</dbReference>
<keyword evidence="4 7" id="KW-0812">Transmembrane</keyword>
<dbReference type="EMBL" id="CP060634">
    <property type="protein sequence ID" value="QNM05807.1"/>
    <property type="molecule type" value="Genomic_DNA"/>
</dbReference>
<keyword evidence="3" id="KW-1003">Cell membrane</keyword>
<dbReference type="InterPro" id="IPR000515">
    <property type="entry name" value="MetI-like"/>
</dbReference>
<evidence type="ECO:0000313" key="9">
    <source>
        <dbReference type="EMBL" id="QNM05807.1"/>
    </source>
</evidence>
<name>A0A7G9G4S5_9FIRM</name>
<evidence type="ECO:0000256" key="7">
    <source>
        <dbReference type="RuleBase" id="RU363032"/>
    </source>
</evidence>
<dbReference type="InterPro" id="IPR035906">
    <property type="entry name" value="MetI-like_sf"/>
</dbReference>
<reference evidence="9 10" key="1">
    <citation type="submission" date="2020-08" db="EMBL/GenBank/DDBJ databases">
        <authorList>
            <person name="Liu C."/>
            <person name="Sun Q."/>
        </authorList>
    </citation>
    <scope>NUCLEOTIDE SEQUENCE [LARGE SCALE GENOMIC DNA]</scope>
    <source>
        <strain evidence="9 10">NSJ-38</strain>
    </source>
</reference>
<dbReference type="KEGG" id="qdo:H9Q78_01135"/>
<dbReference type="CDD" id="cd06261">
    <property type="entry name" value="TM_PBP2"/>
    <property type="match status" value="1"/>
</dbReference>
<feature type="transmembrane region" description="Helical" evidence="7">
    <location>
        <begin position="239"/>
        <end position="262"/>
    </location>
</feature>
<keyword evidence="6 7" id="KW-0472">Membrane</keyword>
<evidence type="ECO:0000256" key="2">
    <source>
        <dbReference type="ARBA" id="ARBA00022448"/>
    </source>
</evidence>
<feature type="transmembrane region" description="Helical" evidence="7">
    <location>
        <begin position="69"/>
        <end position="90"/>
    </location>
</feature>
<evidence type="ECO:0000256" key="1">
    <source>
        <dbReference type="ARBA" id="ARBA00004651"/>
    </source>
</evidence>
<dbReference type="Pfam" id="PF00528">
    <property type="entry name" value="BPD_transp_1"/>
    <property type="match status" value="1"/>
</dbReference>
<feature type="transmembrane region" description="Helical" evidence="7">
    <location>
        <begin position="12"/>
        <end position="34"/>
    </location>
</feature>
<feature type="transmembrane region" description="Helical" evidence="7">
    <location>
        <begin position="194"/>
        <end position="219"/>
    </location>
</feature>
<dbReference type="PROSITE" id="PS50928">
    <property type="entry name" value="ABC_TM1"/>
    <property type="match status" value="1"/>
</dbReference>
<comment type="subcellular location">
    <subcellularLocation>
        <location evidence="1 7">Cell membrane</location>
        <topology evidence="1 7">Multi-pass membrane protein</topology>
    </subcellularLocation>
</comment>
<dbReference type="InterPro" id="IPR050366">
    <property type="entry name" value="BP-dependent_transpt_permease"/>
</dbReference>
<keyword evidence="10" id="KW-1185">Reference proteome</keyword>
<dbReference type="SUPFAM" id="SSF161098">
    <property type="entry name" value="MetI-like"/>
    <property type="match status" value="1"/>
</dbReference>
<evidence type="ECO:0000313" key="10">
    <source>
        <dbReference type="Proteomes" id="UP000515823"/>
    </source>
</evidence>
<feature type="transmembrane region" description="Helical" evidence="7">
    <location>
        <begin position="125"/>
        <end position="146"/>
    </location>
</feature>
<keyword evidence="5 7" id="KW-1133">Transmembrane helix</keyword>
<keyword evidence="2 7" id="KW-0813">Transport</keyword>
<evidence type="ECO:0000256" key="3">
    <source>
        <dbReference type="ARBA" id="ARBA00022475"/>
    </source>
</evidence>
<dbReference type="GO" id="GO:0055085">
    <property type="term" value="P:transmembrane transport"/>
    <property type="evidence" value="ECO:0007669"/>
    <property type="project" value="InterPro"/>
</dbReference>